<dbReference type="Ensembl" id="ENSABRT00000037910.1">
    <property type="protein sequence ID" value="ENSABRP00000027112.1"/>
    <property type="gene ID" value="ENSABRG00000022472.1"/>
</dbReference>
<evidence type="ECO:0000256" key="4">
    <source>
        <dbReference type="ARBA" id="ARBA00022898"/>
    </source>
</evidence>
<gene>
    <name evidence="11" type="primary">PDXDC1</name>
</gene>
<comment type="cofactor">
    <cofactor evidence="1">
        <name>pyridoxal 5'-phosphate</name>
        <dbReference type="ChEBI" id="CHEBI:597326"/>
    </cofactor>
</comment>
<dbReference type="InterPro" id="IPR050477">
    <property type="entry name" value="GrpII_AminoAcid_Decarb"/>
</dbReference>
<feature type="compositionally biased region" description="Polar residues" evidence="8">
    <location>
        <begin position="723"/>
        <end position="733"/>
    </location>
</feature>
<keyword evidence="5" id="KW-0456">Lyase</keyword>
<feature type="compositionally biased region" description="Basic and acidic residues" evidence="8">
    <location>
        <begin position="688"/>
        <end position="697"/>
    </location>
</feature>
<reference evidence="11" key="2">
    <citation type="submission" date="2025-09" db="UniProtKB">
        <authorList>
            <consortium name="Ensembl"/>
        </authorList>
    </citation>
    <scope>IDENTIFICATION</scope>
</reference>
<dbReference type="FunFam" id="3.40.640.10:FF:000036">
    <property type="entry name" value="pyridoxal-dependent decarboxylase domain-containing protein 1 isoform X2"/>
    <property type="match status" value="1"/>
</dbReference>
<keyword evidence="12" id="KW-1185">Reference proteome</keyword>
<feature type="domain" description="PDXDC1/PDXD2 second" evidence="9">
    <location>
        <begin position="395"/>
        <end position="457"/>
    </location>
</feature>
<evidence type="ECO:0000259" key="9">
    <source>
        <dbReference type="Pfam" id="PF22930"/>
    </source>
</evidence>
<dbReference type="Gene3D" id="3.40.640.10">
    <property type="entry name" value="Type I PLP-dependent aspartate aminotransferase-like (Major domain)"/>
    <property type="match status" value="1"/>
</dbReference>
<feature type="coiled-coil region" evidence="7">
    <location>
        <begin position="573"/>
        <end position="600"/>
    </location>
</feature>
<evidence type="ECO:0000256" key="1">
    <source>
        <dbReference type="ARBA" id="ARBA00001933"/>
    </source>
</evidence>
<dbReference type="GO" id="GO:0016831">
    <property type="term" value="F:carboxy-lyase activity"/>
    <property type="evidence" value="ECO:0007669"/>
    <property type="project" value="UniProtKB-KW"/>
</dbReference>
<comment type="similarity">
    <text evidence="2">Belongs to the group II decarboxylase family.</text>
</comment>
<evidence type="ECO:0000256" key="3">
    <source>
        <dbReference type="ARBA" id="ARBA00022793"/>
    </source>
</evidence>
<dbReference type="PANTHER" id="PTHR42735:SF1">
    <property type="entry name" value="PYRIDOXAL-DEPENDENT DECARBOXYLASE DOMAIN-CONTAINING PROTEIN 1-RELATED"/>
    <property type="match status" value="1"/>
</dbReference>
<evidence type="ECO:0000256" key="7">
    <source>
        <dbReference type="SAM" id="Coils"/>
    </source>
</evidence>
<evidence type="ECO:0000256" key="8">
    <source>
        <dbReference type="SAM" id="MobiDB-lite"/>
    </source>
</evidence>
<evidence type="ECO:0000313" key="11">
    <source>
        <dbReference type="Ensembl" id="ENSABRP00000027112.1"/>
    </source>
</evidence>
<dbReference type="Proteomes" id="UP000694426">
    <property type="component" value="Unplaced"/>
</dbReference>
<dbReference type="InterPro" id="IPR015424">
    <property type="entry name" value="PyrdxlP-dep_Trfase"/>
</dbReference>
<feature type="compositionally biased region" description="Polar residues" evidence="8">
    <location>
        <begin position="676"/>
        <end position="687"/>
    </location>
</feature>
<dbReference type="InterPro" id="IPR015421">
    <property type="entry name" value="PyrdxlP-dep_Trfase_major"/>
</dbReference>
<dbReference type="InterPro" id="IPR055102">
    <property type="entry name" value="PDXDC1-like_3rd"/>
</dbReference>
<evidence type="ECO:0000313" key="12">
    <source>
        <dbReference type="Proteomes" id="UP000694426"/>
    </source>
</evidence>
<dbReference type="AlphaFoldDB" id="A0A8B9CZK2"/>
<keyword evidence="4" id="KW-0663">Pyridoxal phosphate</keyword>
<dbReference type="PANTHER" id="PTHR42735">
    <property type="match status" value="1"/>
</dbReference>
<feature type="domain" description="PDXDC1-like third" evidence="10">
    <location>
        <begin position="463"/>
        <end position="567"/>
    </location>
</feature>
<dbReference type="SUPFAM" id="SSF53383">
    <property type="entry name" value="PLP-dependent transferases"/>
    <property type="match status" value="1"/>
</dbReference>
<proteinExistence type="inferred from homology"/>
<reference evidence="11" key="1">
    <citation type="submission" date="2025-08" db="UniProtKB">
        <authorList>
            <consortium name="Ensembl"/>
        </authorList>
    </citation>
    <scope>IDENTIFICATION</scope>
</reference>
<evidence type="ECO:0000256" key="6">
    <source>
        <dbReference type="ARBA" id="ARBA00047190"/>
    </source>
</evidence>
<dbReference type="InterPro" id="IPR055103">
    <property type="entry name" value="PDXDC1-like_2nd"/>
</dbReference>
<dbReference type="GeneTree" id="ENSGT00390000009628"/>
<feature type="region of interest" description="Disordered" evidence="8">
    <location>
        <begin position="639"/>
        <end position="733"/>
    </location>
</feature>
<dbReference type="GO" id="GO:0019752">
    <property type="term" value="P:carboxylic acid metabolic process"/>
    <property type="evidence" value="ECO:0007669"/>
    <property type="project" value="InterPro"/>
</dbReference>
<dbReference type="GO" id="GO:0030170">
    <property type="term" value="F:pyridoxal phosphate binding"/>
    <property type="evidence" value="ECO:0007669"/>
    <property type="project" value="InterPro"/>
</dbReference>
<evidence type="ECO:0000259" key="10">
    <source>
        <dbReference type="Pfam" id="PF22937"/>
    </source>
</evidence>
<protein>
    <recommendedName>
        <fullName evidence="6">Pyridoxal-dependent decarboxylase domain-containing protein 1</fullName>
    </recommendedName>
</protein>
<dbReference type="InterPro" id="IPR002129">
    <property type="entry name" value="PyrdxlP-dep_de-COase"/>
</dbReference>
<dbReference type="Pfam" id="PF00282">
    <property type="entry name" value="Pyridoxal_deC"/>
    <property type="match status" value="1"/>
</dbReference>
<sequence>MVDPTLAEMGKNLNEAMKMLEDNQRYVQRITTIKQYLFVGQDMVSILQLVQNLMHGEEEEESSQAYRLQNVGEQGHMALLGHSLAAYISVLDRERLRKLTTRILSDTTLWLCRLFRYENGSAYYHEDDREGLLKICRLVIHTRYEDYTVEGFNVLYTKQPVIYISSAARTGLGQALCNQLGLPLSCMCRVPCNTMFGSQHQMDVALLDRLIKDDVESGKLPLLLVANAGTPGAGHTDKLGRLKELCEQYNMWLHVEGVNLATLALGYVSSSVLAATKCDSMTLTLGSWLGLPAVPAVTLYRHEDPSLSLAAGLTSSQPVEKLRALPLWLSLQYLGHDGIVERIKHASQLVSSAWLVGWLVEDELSSPVVVFKFYQKYLNRGPTSVHFFNWALSLQLGEQLAQLVPASGVDVVELEDEGTCVRFSPLMTSAVLGTEIQDVDQLVDCLKMKIPVLTSTLQLREEFEQEVRRTVGLLYIEDLSWPGLGVVRYIFHDGKNDDKQEKELEKINTELLKKLNELESDLTFSLGPEFGGQKNCVYIGMVTEDLDVSELVETIAATGREIEENSRLLENMTEVVRKGIQEAQLQLQKANEERLLEEGLLRQIPVVGSVLNWFSPFQASPKGRTFNLTAGSLESTESTYVSKAQGTGTTPPPTPTSSLTKQRLPGQKIFKRSLRNSDAFSETSSVSHCEDLEKTDQRPPPLSPGQEQRSPETEKPEQQQQEGAQTPNKAQVPSLQDYLMHKLCFGYIKS</sequence>
<keyword evidence="7" id="KW-0175">Coiled coil</keyword>
<evidence type="ECO:0000256" key="2">
    <source>
        <dbReference type="ARBA" id="ARBA00009533"/>
    </source>
</evidence>
<accession>A0A8B9CZK2</accession>
<dbReference type="Pfam" id="PF22930">
    <property type="entry name" value="PDXDC1-like_cen"/>
    <property type="match status" value="1"/>
</dbReference>
<organism evidence="11 12">
    <name type="scientific">Anser brachyrhynchus</name>
    <name type="common">Pink-footed goose</name>
    <dbReference type="NCBI Taxonomy" id="132585"/>
    <lineage>
        <taxon>Eukaryota</taxon>
        <taxon>Metazoa</taxon>
        <taxon>Chordata</taxon>
        <taxon>Craniata</taxon>
        <taxon>Vertebrata</taxon>
        <taxon>Euteleostomi</taxon>
        <taxon>Archelosauria</taxon>
        <taxon>Archosauria</taxon>
        <taxon>Dinosauria</taxon>
        <taxon>Saurischia</taxon>
        <taxon>Theropoda</taxon>
        <taxon>Coelurosauria</taxon>
        <taxon>Aves</taxon>
        <taxon>Neognathae</taxon>
        <taxon>Galloanserae</taxon>
        <taxon>Anseriformes</taxon>
        <taxon>Anatidae</taxon>
        <taxon>Anserinae</taxon>
        <taxon>Anser</taxon>
    </lineage>
</organism>
<keyword evidence="3" id="KW-0210">Decarboxylase</keyword>
<evidence type="ECO:0000256" key="5">
    <source>
        <dbReference type="ARBA" id="ARBA00023239"/>
    </source>
</evidence>
<dbReference type="Pfam" id="PF22937">
    <property type="entry name" value="PDXDC1-like_cen2"/>
    <property type="match status" value="1"/>
</dbReference>
<name>A0A8B9CZK2_9AVES</name>